<dbReference type="InterPro" id="IPR011333">
    <property type="entry name" value="SKP1/BTB/POZ_sf"/>
</dbReference>
<dbReference type="SMART" id="SM00225">
    <property type="entry name" value="BTB"/>
    <property type="match status" value="1"/>
</dbReference>
<dbReference type="SUPFAM" id="SSF54695">
    <property type="entry name" value="POZ domain"/>
    <property type="match status" value="1"/>
</dbReference>
<dbReference type="Pfam" id="PF00651">
    <property type="entry name" value="BTB"/>
    <property type="match status" value="1"/>
</dbReference>
<dbReference type="OrthoDB" id="6359816at2759"/>
<gene>
    <name evidence="2" type="ORF">PAC_16660</name>
</gene>
<dbReference type="PANTHER" id="PTHR47843:SF7">
    <property type="entry name" value="BTB DOMAIN-CONTAINING PROTEIN"/>
    <property type="match status" value="1"/>
</dbReference>
<sequence>MSTGGAVLAAEAEGPLFRQLGDGVVTLVVGEDKRTFTVHKKKLCEKIPHFKKMFNVPFQAGQTQSAKLPEDNPGAIESMLGWVYLDRIEVVRDEGGKGKHIDLTRYLNLYSLAEKYGCTKLADLTMDFIAKETLASNCMLSPLMMKLCYDLCSANSKLRLFAARCFAYCTLQLSDSTGNGTWSSEKIHNALWASIDLSKDYYGLLRSQSGKAPLDPRSAFACDYHQHAKTEMCPYNKKRKTPGE</sequence>
<proteinExistence type="predicted"/>
<feature type="domain" description="BTB" evidence="1">
    <location>
        <begin position="23"/>
        <end position="92"/>
    </location>
</feature>
<dbReference type="CDD" id="cd18186">
    <property type="entry name" value="BTB_POZ_ZBTB_KLHL-like"/>
    <property type="match status" value="1"/>
</dbReference>
<evidence type="ECO:0000313" key="3">
    <source>
        <dbReference type="Proteomes" id="UP000184330"/>
    </source>
</evidence>
<name>A0A1L7XP00_9HELO</name>
<keyword evidence="3" id="KW-1185">Reference proteome</keyword>
<dbReference type="Proteomes" id="UP000184330">
    <property type="component" value="Unassembled WGS sequence"/>
</dbReference>
<accession>A0A1L7XP00</accession>
<dbReference type="PANTHER" id="PTHR47843">
    <property type="entry name" value="BTB DOMAIN-CONTAINING PROTEIN-RELATED"/>
    <property type="match status" value="1"/>
</dbReference>
<organism evidence="2 3">
    <name type="scientific">Phialocephala subalpina</name>
    <dbReference type="NCBI Taxonomy" id="576137"/>
    <lineage>
        <taxon>Eukaryota</taxon>
        <taxon>Fungi</taxon>
        <taxon>Dikarya</taxon>
        <taxon>Ascomycota</taxon>
        <taxon>Pezizomycotina</taxon>
        <taxon>Leotiomycetes</taxon>
        <taxon>Helotiales</taxon>
        <taxon>Mollisiaceae</taxon>
        <taxon>Phialocephala</taxon>
        <taxon>Phialocephala fortinii species complex</taxon>
    </lineage>
</organism>
<dbReference type="AlphaFoldDB" id="A0A1L7XP00"/>
<evidence type="ECO:0000313" key="2">
    <source>
        <dbReference type="EMBL" id="CZR66759.1"/>
    </source>
</evidence>
<evidence type="ECO:0000259" key="1">
    <source>
        <dbReference type="PROSITE" id="PS50097"/>
    </source>
</evidence>
<dbReference type="InterPro" id="IPR000210">
    <property type="entry name" value="BTB/POZ_dom"/>
</dbReference>
<protein>
    <recommendedName>
        <fullName evidence="1">BTB domain-containing protein</fullName>
    </recommendedName>
</protein>
<dbReference type="Gene3D" id="3.30.710.10">
    <property type="entry name" value="Potassium Channel Kv1.1, Chain A"/>
    <property type="match status" value="1"/>
</dbReference>
<reference evidence="2 3" key="1">
    <citation type="submission" date="2016-03" db="EMBL/GenBank/DDBJ databases">
        <authorList>
            <person name="Ploux O."/>
        </authorList>
    </citation>
    <scope>NUCLEOTIDE SEQUENCE [LARGE SCALE GENOMIC DNA]</scope>
    <source>
        <strain evidence="2 3">UAMH 11012</strain>
    </source>
</reference>
<dbReference type="PROSITE" id="PS50097">
    <property type="entry name" value="BTB"/>
    <property type="match status" value="1"/>
</dbReference>
<dbReference type="EMBL" id="FJOG01000039">
    <property type="protein sequence ID" value="CZR66759.1"/>
    <property type="molecule type" value="Genomic_DNA"/>
</dbReference>
<dbReference type="STRING" id="576137.A0A1L7XP00"/>